<keyword evidence="2" id="KW-0472">Membrane</keyword>
<keyword evidence="2" id="KW-0812">Transmembrane</keyword>
<organism evidence="4 5">
    <name type="scientific">Catellatospora chokoriensis</name>
    <dbReference type="NCBI Taxonomy" id="310353"/>
    <lineage>
        <taxon>Bacteria</taxon>
        <taxon>Bacillati</taxon>
        <taxon>Actinomycetota</taxon>
        <taxon>Actinomycetes</taxon>
        <taxon>Micromonosporales</taxon>
        <taxon>Micromonosporaceae</taxon>
        <taxon>Catellatospora</taxon>
    </lineage>
</organism>
<dbReference type="InterPro" id="IPR016047">
    <property type="entry name" value="M23ase_b-sheet_dom"/>
</dbReference>
<dbReference type="InterPro" id="IPR011055">
    <property type="entry name" value="Dup_hybrid_motif"/>
</dbReference>
<dbReference type="CDD" id="cd12797">
    <property type="entry name" value="M23_peptidase"/>
    <property type="match status" value="1"/>
</dbReference>
<evidence type="ECO:0000313" key="4">
    <source>
        <dbReference type="EMBL" id="GIF88491.1"/>
    </source>
</evidence>
<feature type="region of interest" description="Disordered" evidence="1">
    <location>
        <begin position="1"/>
        <end position="21"/>
    </location>
</feature>
<accession>A0A8J3JP10</accession>
<name>A0A8J3JP10_9ACTN</name>
<dbReference type="Gene3D" id="2.70.70.10">
    <property type="entry name" value="Glucose Permease (Domain IIA)"/>
    <property type="match status" value="1"/>
</dbReference>
<feature type="transmembrane region" description="Helical" evidence="2">
    <location>
        <begin position="28"/>
        <end position="50"/>
    </location>
</feature>
<dbReference type="RefSeq" id="WP_239120430.1">
    <property type="nucleotide sequence ID" value="NZ_BAAALB010000013.1"/>
</dbReference>
<dbReference type="Pfam" id="PF01551">
    <property type="entry name" value="Peptidase_M23"/>
    <property type="match status" value="1"/>
</dbReference>
<dbReference type="SUPFAM" id="SSF51261">
    <property type="entry name" value="Duplicated hybrid motif"/>
    <property type="match status" value="1"/>
</dbReference>
<dbReference type="EMBL" id="BONG01000009">
    <property type="protein sequence ID" value="GIF88491.1"/>
    <property type="molecule type" value="Genomic_DNA"/>
</dbReference>
<dbReference type="InterPro" id="IPR050570">
    <property type="entry name" value="Cell_wall_metabolism_enzyme"/>
</dbReference>
<evidence type="ECO:0000256" key="2">
    <source>
        <dbReference type="SAM" id="Phobius"/>
    </source>
</evidence>
<sequence>MQYRPTLLREGDRYRGRRRAPAPPRSRYLAVVTTAFVGAGVVAFGAGAGIKDAKTDALVGDTAASELSGARLEAAERAGRGEDRSLSTSIAQSPNAWVLPNHDYRLTSLFGQRWGKAHKGVDIAVPEGTPVAAMHEGIVVLARYNGGYGNHVIIDHGNGLKTTYGHNSRLMVKEGQRVKAGDIIAISGSTGHSTGPHVHLEIHVNDVAVNPIPWFKSHGVDLELEIEQAYDGSVS</sequence>
<reference evidence="4 5" key="1">
    <citation type="submission" date="2021-01" db="EMBL/GenBank/DDBJ databases">
        <title>Whole genome shotgun sequence of Catellatospora chokoriensis NBRC 107358.</title>
        <authorList>
            <person name="Komaki H."/>
            <person name="Tamura T."/>
        </authorList>
    </citation>
    <scope>NUCLEOTIDE SEQUENCE [LARGE SCALE GENOMIC DNA]</scope>
    <source>
        <strain evidence="4 5">NBRC 107358</strain>
    </source>
</reference>
<evidence type="ECO:0000256" key="1">
    <source>
        <dbReference type="SAM" id="MobiDB-lite"/>
    </source>
</evidence>
<protein>
    <recommendedName>
        <fullName evidence="3">M23ase beta-sheet core domain-containing protein</fullName>
    </recommendedName>
</protein>
<keyword evidence="2" id="KW-1133">Transmembrane helix</keyword>
<feature type="domain" description="M23ase beta-sheet core" evidence="3">
    <location>
        <begin position="117"/>
        <end position="211"/>
    </location>
</feature>
<dbReference type="AlphaFoldDB" id="A0A8J3JP10"/>
<proteinExistence type="predicted"/>
<dbReference type="Proteomes" id="UP000619293">
    <property type="component" value="Unassembled WGS sequence"/>
</dbReference>
<dbReference type="PANTHER" id="PTHR21666">
    <property type="entry name" value="PEPTIDASE-RELATED"/>
    <property type="match status" value="1"/>
</dbReference>
<comment type="caution">
    <text evidence="4">The sequence shown here is derived from an EMBL/GenBank/DDBJ whole genome shotgun (WGS) entry which is preliminary data.</text>
</comment>
<evidence type="ECO:0000313" key="5">
    <source>
        <dbReference type="Proteomes" id="UP000619293"/>
    </source>
</evidence>
<keyword evidence="5" id="KW-1185">Reference proteome</keyword>
<evidence type="ECO:0000259" key="3">
    <source>
        <dbReference type="Pfam" id="PF01551"/>
    </source>
</evidence>
<dbReference type="GO" id="GO:0004222">
    <property type="term" value="F:metalloendopeptidase activity"/>
    <property type="evidence" value="ECO:0007669"/>
    <property type="project" value="TreeGrafter"/>
</dbReference>
<dbReference type="PANTHER" id="PTHR21666:SF270">
    <property type="entry name" value="MUREIN HYDROLASE ACTIVATOR ENVC"/>
    <property type="match status" value="1"/>
</dbReference>
<gene>
    <name evidence="4" type="ORF">Cch02nite_19350</name>
</gene>